<comment type="caution">
    <text evidence="3">The sequence shown here is derived from an EMBL/GenBank/DDBJ whole genome shotgun (WGS) entry which is preliminary data.</text>
</comment>
<protein>
    <submittedName>
        <fullName evidence="3">DUF4340 domain-containing protein</fullName>
    </submittedName>
</protein>
<proteinExistence type="predicted"/>
<keyword evidence="1" id="KW-0812">Transmembrane</keyword>
<dbReference type="Proteomes" id="UP001172082">
    <property type="component" value="Unassembled WGS sequence"/>
</dbReference>
<dbReference type="EMBL" id="JAUJEA010000004">
    <property type="protein sequence ID" value="MDN5202383.1"/>
    <property type="molecule type" value="Genomic_DNA"/>
</dbReference>
<feature type="domain" description="DUF4340" evidence="2">
    <location>
        <begin position="76"/>
        <end position="248"/>
    </location>
</feature>
<dbReference type="Pfam" id="PF14238">
    <property type="entry name" value="DUF4340"/>
    <property type="match status" value="1"/>
</dbReference>
<keyword evidence="4" id="KW-1185">Reference proteome</keyword>
<name>A0ABT8KRX6_9BACT</name>
<evidence type="ECO:0000259" key="2">
    <source>
        <dbReference type="Pfam" id="PF14238"/>
    </source>
</evidence>
<organism evidence="3 4">
    <name type="scientific">Splendidivirga corallicola</name>
    <dbReference type="NCBI Taxonomy" id="3051826"/>
    <lineage>
        <taxon>Bacteria</taxon>
        <taxon>Pseudomonadati</taxon>
        <taxon>Bacteroidota</taxon>
        <taxon>Cytophagia</taxon>
        <taxon>Cytophagales</taxon>
        <taxon>Splendidivirgaceae</taxon>
        <taxon>Splendidivirga</taxon>
    </lineage>
</organism>
<keyword evidence="1" id="KW-1133">Transmembrane helix</keyword>
<dbReference type="InterPro" id="IPR025641">
    <property type="entry name" value="DUF4340"/>
</dbReference>
<feature type="transmembrane region" description="Helical" evidence="1">
    <location>
        <begin position="6"/>
        <end position="26"/>
    </location>
</feature>
<reference evidence="3" key="1">
    <citation type="submission" date="2023-06" db="EMBL/GenBank/DDBJ databases">
        <title>Genomic of Parafulvivirga corallium.</title>
        <authorList>
            <person name="Wang G."/>
        </authorList>
    </citation>
    <scope>NUCLEOTIDE SEQUENCE</scope>
    <source>
        <strain evidence="3">BMA10</strain>
    </source>
</reference>
<keyword evidence="1" id="KW-0472">Membrane</keyword>
<gene>
    <name evidence="3" type="ORF">QQ008_13435</name>
</gene>
<evidence type="ECO:0000313" key="4">
    <source>
        <dbReference type="Proteomes" id="UP001172082"/>
    </source>
</evidence>
<sequence length="307" mass="34182">MKKISLAKLLGVLVILLLIYFALDFFGKSDRSSSFREVLVEIDTAEVTKLKISKNTETVELNKQNGQWLLSLENGKQVLAKEGSVEGTFSSLMNIKPSRIATKDQKKWKDYQVDSTGVRVEVFEGDNNSLDLIIGRFGAKGRNQFHTFVRLFEEDEVYAADNFIGGTVSSDAGAYRDQSISNLTADSLQTISFIYPADSTFKLEKVGDQWSMSGRAVDSANMASYLADIRYLSSSSFSNDVETSQLTSPLYSFIVTSKGEDDLQIDAYHTNNGIVLQSSLNETGLFRDEALVEKIFKSGSYFESKEE</sequence>
<accession>A0ABT8KRX6</accession>
<evidence type="ECO:0000313" key="3">
    <source>
        <dbReference type="EMBL" id="MDN5202383.1"/>
    </source>
</evidence>
<dbReference type="RefSeq" id="WP_346752407.1">
    <property type="nucleotide sequence ID" value="NZ_JAUJEA010000004.1"/>
</dbReference>
<evidence type="ECO:0000256" key="1">
    <source>
        <dbReference type="SAM" id="Phobius"/>
    </source>
</evidence>